<keyword evidence="1" id="KW-1133">Transmembrane helix</keyword>
<protein>
    <recommendedName>
        <fullName evidence="6">YcxB family protein</fullName>
    </recommendedName>
</protein>
<evidence type="ECO:0000313" key="3">
    <source>
        <dbReference type="EMBL" id="SIS31810.1"/>
    </source>
</evidence>
<sequence>MESEITLYKLSEEKPRYVNIVFSLILTVGLLAVLCILIYLVFTNKNPFKILISIIVFLLISVFFNASVKIFIRCIKERMKPDEEPVKKLSVSSKGIFNYRAKKQLIWEEISEIQIIDSVLSVTVDPHPEKDFQLNLADTDVYSQMTREDFENLLRKHYKKEIHTYYTPPSCGCGG</sequence>
<name>A0A1N7I493_9FLAO</name>
<keyword evidence="5" id="KW-1185">Reference proteome</keyword>
<organism evidence="3 4">
    <name type="scientific">Chryseobacterium joostei</name>
    <dbReference type="NCBI Taxonomy" id="112234"/>
    <lineage>
        <taxon>Bacteria</taxon>
        <taxon>Pseudomonadati</taxon>
        <taxon>Bacteroidota</taxon>
        <taxon>Flavobacteriia</taxon>
        <taxon>Flavobacteriales</taxon>
        <taxon>Weeksellaceae</taxon>
        <taxon>Chryseobacterium group</taxon>
        <taxon>Chryseobacterium</taxon>
    </lineage>
</organism>
<dbReference type="EMBL" id="CP033926">
    <property type="protein sequence ID" value="AZA99869.1"/>
    <property type="molecule type" value="Genomic_DNA"/>
</dbReference>
<reference evidence="3 4" key="1">
    <citation type="submission" date="2017-01" db="EMBL/GenBank/DDBJ databases">
        <authorList>
            <person name="Mah S.A."/>
            <person name="Swanson W.J."/>
            <person name="Moy G.W."/>
            <person name="Vacquier V.D."/>
        </authorList>
    </citation>
    <scope>NUCLEOTIDE SEQUENCE [LARGE SCALE GENOMIC DNA]</scope>
    <source>
        <strain evidence="3 4">DSM 16927</strain>
    </source>
</reference>
<dbReference type="RefSeq" id="WP_076352627.1">
    <property type="nucleotide sequence ID" value="NZ_CP033926.1"/>
</dbReference>
<keyword evidence="1" id="KW-0472">Membrane</keyword>
<evidence type="ECO:0000313" key="5">
    <source>
        <dbReference type="Proteomes" id="UP000279541"/>
    </source>
</evidence>
<gene>
    <name evidence="2" type="ORF">EG359_09650</name>
    <name evidence="3" type="ORF">SAMN05421768_102576</name>
</gene>
<dbReference type="KEGG" id="cjt:EG359_09650"/>
<feature type="transmembrane region" description="Helical" evidence="1">
    <location>
        <begin position="20"/>
        <end position="42"/>
    </location>
</feature>
<dbReference type="OrthoDB" id="1248738at2"/>
<evidence type="ECO:0008006" key="6">
    <source>
        <dbReference type="Google" id="ProtNLM"/>
    </source>
</evidence>
<proteinExistence type="predicted"/>
<dbReference type="EMBL" id="FTNZ01000002">
    <property type="protein sequence ID" value="SIS31810.1"/>
    <property type="molecule type" value="Genomic_DNA"/>
</dbReference>
<dbReference type="STRING" id="112234.SAMN05421768_102576"/>
<dbReference type="Proteomes" id="UP000186106">
    <property type="component" value="Unassembled WGS sequence"/>
</dbReference>
<dbReference type="AlphaFoldDB" id="A0A1N7I493"/>
<reference evidence="2 5" key="2">
    <citation type="submission" date="2018-11" db="EMBL/GenBank/DDBJ databases">
        <title>Proposal to divide the Flavobacteriaceae and reorganize its genera based on Amino Acid Identity values calculated from whole genome sequences.</title>
        <authorList>
            <person name="Nicholson A.C."/>
            <person name="Gulvik C.A."/>
            <person name="Whitney A.M."/>
            <person name="Humrighouse B.W."/>
            <person name="Bell M."/>
            <person name="Holmes B."/>
            <person name="Steigerwalt A.G."/>
            <person name="Villarma A."/>
            <person name="Sheth M."/>
            <person name="Batra D."/>
            <person name="Pryor J."/>
            <person name="Bernardet J.-F."/>
            <person name="Hugo C."/>
            <person name="Kampfer P."/>
            <person name="Newman J."/>
            <person name="McQuiston J.R."/>
        </authorList>
    </citation>
    <scope>NUCLEOTIDE SEQUENCE [LARGE SCALE GENOMIC DNA]</scope>
    <source>
        <strain evidence="2 5">DSM 16927</strain>
    </source>
</reference>
<evidence type="ECO:0000256" key="1">
    <source>
        <dbReference type="SAM" id="Phobius"/>
    </source>
</evidence>
<evidence type="ECO:0000313" key="2">
    <source>
        <dbReference type="EMBL" id="AZA99869.1"/>
    </source>
</evidence>
<keyword evidence="1" id="KW-0812">Transmembrane</keyword>
<evidence type="ECO:0000313" key="4">
    <source>
        <dbReference type="Proteomes" id="UP000186106"/>
    </source>
</evidence>
<accession>A0A1N7I493</accession>
<dbReference type="Proteomes" id="UP000279541">
    <property type="component" value="Chromosome"/>
</dbReference>
<feature type="transmembrane region" description="Helical" evidence="1">
    <location>
        <begin position="48"/>
        <end position="72"/>
    </location>
</feature>